<dbReference type="RefSeq" id="WP_200266495.1">
    <property type="nucleotide sequence ID" value="NZ_JAENIJ010000001.1"/>
</dbReference>
<dbReference type="Proteomes" id="UP000603141">
    <property type="component" value="Unassembled WGS sequence"/>
</dbReference>
<proteinExistence type="predicted"/>
<dbReference type="EMBL" id="JAENIJ010000001">
    <property type="protein sequence ID" value="MBK1880874.1"/>
    <property type="molecule type" value="Genomic_DNA"/>
</dbReference>
<evidence type="ECO:0000256" key="1">
    <source>
        <dbReference type="SAM" id="MobiDB-lite"/>
    </source>
</evidence>
<organism evidence="2 3">
    <name type="scientific">Luteolibacter pohnpeiensis</name>
    <dbReference type="NCBI Taxonomy" id="454153"/>
    <lineage>
        <taxon>Bacteria</taxon>
        <taxon>Pseudomonadati</taxon>
        <taxon>Verrucomicrobiota</taxon>
        <taxon>Verrucomicrobiia</taxon>
        <taxon>Verrucomicrobiales</taxon>
        <taxon>Verrucomicrobiaceae</taxon>
        <taxon>Luteolibacter</taxon>
    </lineage>
</organism>
<feature type="region of interest" description="Disordered" evidence="1">
    <location>
        <begin position="28"/>
        <end position="67"/>
    </location>
</feature>
<dbReference type="AlphaFoldDB" id="A0A934S4B6"/>
<evidence type="ECO:0008006" key="4">
    <source>
        <dbReference type="Google" id="ProtNLM"/>
    </source>
</evidence>
<name>A0A934S4B6_9BACT</name>
<gene>
    <name evidence="2" type="ORF">JIN85_00525</name>
</gene>
<sequence length="67" mass="7136">MKMLKTPLLMSLCLMPFVVPLTSCKEKGPAEKAGEKLDNAAEKVGDALDPKGPAEKAGEKIDDALDH</sequence>
<accession>A0A934S4B6</accession>
<evidence type="ECO:0000313" key="2">
    <source>
        <dbReference type="EMBL" id="MBK1880874.1"/>
    </source>
</evidence>
<evidence type="ECO:0000313" key="3">
    <source>
        <dbReference type="Proteomes" id="UP000603141"/>
    </source>
</evidence>
<reference evidence="2" key="1">
    <citation type="submission" date="2021-01" db="EMBL/GenBank/DDBJ databases">
        <title>Modified the classification status of verrucomicrobia.</title>
        <authorList>
            <person name="Feng X."/>
        </authorList>
    </citation>
    <scope>NUCLEOTIDE SEQUENCE</scope>
    <source>
        <strain evidence="2">KCTC 22041</strain>
    </source>
</reference>
<keyword evidence="3" id="KW-1185">Reference proteome</keyword>
<comment type="caution">
    <text evidence="2">The sequence shown here is derived from an EMBL/GenBank/DDBJ whole genome shotgun (WGS) entry which is preliminary data.</text>
</comment>
<protein>
    <recommendedName>
        <fullName evidence="4">Cathelicidin antimicrobial peptide C-terminal domain-containing protein</fullName>
    </recommendedName>
</protein>